<evidence type="ECO:0000313" key="2">
    <source>
        <dbReference type="Proteomes" id="UP001062846"/>
    </source>
</evidence>
<sequence length="212" mass="23524">MEEYYSTPKMDDQDETEETLSFCDLPIYSSDPADWENSSKEDKSLSSSSTSSSSCDQDLFEFFSEEWSNSSTYPVQNIVFCGKLIIPFKEPELISTDTTHNLEKKSPQQRRKKLANKAAKSGGKNGFCVREVLFLGSPAKWRWNLLACGLGARFPAEMELSDIRSRQRKRSPPAPLFLGGGGGDKKVGGGKGLWATIKSLGGRHRLIRAVEG</sequence>
<keyword evidence="2" id="KW-1185">Reference proteome</keyword>
<protein>
    <submittedName>
        <fullName evidence="1">Uncharacterized protein</fullName>
    </submittedName>
</protein>
<reference evidence="1" key="1">
    <citation type="submission" date="2022-02" db="EMBL/GenBank/DDBJ databases">
        <title>Plant Genome Project.</title>
        <authorList>
            <person name="Zhang R.-G."/>
        </authorList>
    </citation>
    <scope>NUCLEOTIDE SEQUENCE</scope>
    <source>
        <strain evidence="1">AT1</strain>
    </source>
</reference>
<comment type="caution">
    <text evidence="1">The sequence shown here is derived from an EMBL/GenBank/DDBJ whole genome shotgun (WGS) entry which is preliminary data.</text>
</comment>
<proteinExistence type="predicted"/>
<accession>A0ACC0MGE3</accession>
<gene>
    <name evidence="1" type="ORF">RHMOL_Rhmol09G0214000</name>
</gene>
<name>A0ACC0MGE3_RHOML</name>
<dbReference type="EMBL" id="CM046396">
    <property type="protein sequence ID" value="KAI8539836.1"/>
    <property type="molecule type" value="Genomic_DNA"/>
</dbReference>
<evidence type="ECO:0000313" key="1">
    <source>
        <dbReference type="EMBL" id="KAI8539836.1"/>
    </source>
</evidence>
<organism evidence="1 2">
    <name type="scientific">Rhododendron molle</name>
    <name type="common">Chinese azalea</name>
    <name type="synonym">Azalea mollis</name>
    <dbReference type="NCBI Taxonomy" id="49168"/>
    <lineage>
        <taxon>Eukaryota</taxon>
        <taxon>Viridiplantae</taxon>
        <taxon>Streptophyta</taxon>
        <taxon>Embryophyta</taxon>
        <taxon>Tracheophyta</taxon>
        <taxon>Spermatophyta</taxon>
        <taxon>Magnoliopsida</taxon>
        <taxon>eudicotyledons</taxon>
        <taxon>Gunneridae</taxon>
        <taxon>Pentapetalae</taxon>
        <taxon>asterids</taxon>
        <taxon>Ericales</taxon>
        <taxon>Ericaceae</taxon>
        <taxon>Ericoideae</taxon>
        <taxon>Rhodoreae</taxon>
        <taxon>Rhododendron</taxon>
    </lineage>
</organism>
<dbReference type="Proteomes" id="UP001062846">
    <property type="component" value="Chromosome 9"/>
</dbReference>